<evidence type="ECO:0000259" key="6">
    <source>
        <dbReference type="PROSITE" id="PS50106"/>
    </source>
</evidence>
<proteinExistence type="predicted"/>
<dbReference type="InterPro" id="IPR036034">
    <property type="entry name" value="PDZ_sf"/>
</dbReference>
<gene>
    <name evidence="8" type="primary">LOC100199935</name>
</gene>
<dbReference type="GeneID" id="100199935"/>
<feature type="coiled-coil region" evidence="3">
    <location>
        <begin position="439"/>
        <end position="525"/>
    </location>
</feature>
<evidence type="ECO:0000259" key="5">
    <source>
        <dbReference type="PROSITE" id="PS50002"/>
    </source>
</evidence>
<dbReference type="InterPro" id="IPR001478">
    <property type="entry name" value="PDZ"/>
</dbReference>
<dbReference type="CDD" id="cd06753">
    <property type="entry name" value="PDZ_PDLIM-like"/>
    <property type="match status" value="1"/>
</dbReference>
<dbReference type="PROSITE" id="PS50106">
    <property type="entry name" value="PDZ"/>
    <property type="match status" value="1"/>
</dbReference>
<feature type="domain" description="SH3" evidence="5">
    <location>
        <begin position="861"/>
        <end position="920"/>
    </location>
</feature>
<dbReference type="InterPro" id="IPR001452">
    <property type="entry name" value="SH3_domain"/>
</dbReference>
<evidence type="ECO:0000256" key="1">
    <source>
        <dbReference type="ARBA" id="ARBA00022443"/>
    </source>
</evidence>
<feature type="compositionally biased region" description="Basic and acidic residues" evidence="4">
    <location>
        <begin position="590"/>
        <end position="605"/>
    </location>
</feature>
<feature type="region of interest" description="Disordered" evidence="4">
    <location>
        <begin position="170"/>
        <end position="242"/>
    </location>
</feature>
<accession>A0ABM4BQL3</accession>
<evidence type="ECO:0000313" key="7">
    <source>
        <dbReference type="Proteomes" id="UP001652625"/>
    </source>
</evidence>
<feature type="compositionally biased region" description="Low complexity" evidence="4">
    <location>
        <begin position="279"/>
        <end position="293"/>
    </location>
</feature>
<dbReference type="SMART" id="SM00228">
    <property type="entry name" value="PDZ"/>
    <property type="match status" value="1"/>
</dbReference>
<protein>
    <submittedName>
        <fullName evidence="8">Sorbin and SH3 domain-containing protein 1 homolog isoform X4</fullName>
    </submittedName>
</protein>
<dbReference type="PRINTS" id="PR00499">
    <property type="entry name" value="P67PHOX"/>
</dbReference>
<dbReference type="SUPFAM" id="SSF50044">
    <property type="entry name" value="SH3-domain"/>
    <property type="match status" value="3"/>
</dbReference>
<reference evidence="8" key="1">
    <citation type="submission" date="2025-08" db="UniProtKB">
        <authorList>
            <consortium name="RefSeq"/>
        </authorList>
    </citation>
    <scope>IDENTIFICATION</scope>
</reference>
<feature type="domain" description="SH3" evidence="5">
    <location>
        <begin position="685"/>
        <end position="744"/>
    </location>
</feature>
<dbReference type="SUPFAM" id="SSF50156">
    <property type="entry name" value="PDZ domain-like"/>
    <property type="match status" value="1"/>
</dbReference>
<dbReference type="Proteomes" id="UP001652625">
    <property type="component" value="Chromosome 04"/>
</dbReference>
<feature type="compositionally biased region" description="Low complexity" evidence="4">
    <location>
        <begin position="216"/>
        <end position="232"/>
    </location>
</feature>
<dbReference type="Pfam" id="PF00018">
    <property type="entry name" value="SH3_1"/>
    <property type="match status" value="2"/>
</dbReference>
<dbReference type="PRINTS" id="PR00452">
    <property type="entry name" value="SH3DOMAIN"/>
</dbReference>
<evidence type="ECO:0000256" key="2">
    <source>
        <dbReference type="PROSITE-ProRule" id="PRU00192"/>
    </source>
</evidence>
<evidence type="ECO:0000256" key="3">
    <source>
        <dbReference type="SAM" id="Coils"/>
    </source>
</evidence>
<feature type="region of interest" description="Disordered" evidence="4">
    <location>
        <begin position="589"/>
        <end position="611"/>
    </location>
</feature>
<keyword evidence="1 2" id="KW-0728">SH3 domain</keyword>
<dbReference type="InterPro" id="IPR036028">
    <property type="entry name" value="SH3-like_dom_sf"/>
</dbReference>
<evidence type="ECO:0000313" key="8">
    <source>
        <dbReference type="RefSeq" id="XP_065651428.1"/>
    </source>
</evidence>
<dbReference type="CDD" id="cd11780">
    <property type="entry name" value="SH3_Sorbs_3"/>
    <property type="match status" value="1"/>
</dbReference>
<name>A0ABM4BQL3_HYDVU</name>
<keyword evidence="7" id="KW-1185">Reference proteome</keyword>
<dbReference type="SMART" id="SM00326">
    <property type="entry name" value="SH3"/>
    <property type="match status" value="3"/>
</dbReference>
<feature type="compositionally biased region" description="Low complexity" evidence="4">
    <location>
        <begin position="111"/>
        <end position="124"/>
    </location>
</feature>
<feature type="domain" description="SH3" evidence="5">
    <location>
        <begin position="527"/>
        <end position="586"/>
    </location>
</feature>
<keyword evidence="3" id="KW-0175">Coiled coil</keyword>
<sequence>MVEFEVYLQGGSPWGFRLQGGKEFRLPLKIANVTPGGKAEIGGVRIGDIVKEINGSNTENLYHTESLNAVKKSRYSLSLVLSRSDDDANVIQSIGIAPEEESTRVTLKIGPKTPVSSAPSSPKSSVHKSPQKIESFEETVVPKNSVFEESIPQGQSYMKRFFGSQENLLDTDSKISKGPRNLYRKTSFGSTDQTDFDDLGPVERERSRTLPKNYSRDVNNNNSLNRSSGSLSQKGPPNKAPDWYKQMYKEINTSIEGESHLYKLLTSDAKSGVFRQYDGASSVGARSPRSSSPEDMYRSSTVSTADVPRRLGGGRSAANNQHRKSLPNIHAANFNFMDPSKTSASTTVQMRVQKPSMTVVQNNENRKSINSEWYRQLQKGGQIPETGLTSSSTVLTIDNSKRGTRQEVNYLEDLIKKEEISKPSSVNIEYNNPPDFFELRKQELKNKETEQEREMLREMREKERLQEEERLRKQKELDRLRVQAEEKKQKEKELEIKRIEEERKKLEYERKLAEEKKRLAEEERLKLPYQFAQAKYSFSPEGPGELKFKKTEIIHLLRQVDENWLEGELNGHVGIFPVSYIEYLSPDSSNVKEAKSPSQTKDTKDSSLVNSVQVSSSIKDIQASPPMKNIDDSTVVNSIKDSPLGKEAKKQTKELVKEESFIQLSTTTNVESAVDSGEDLVSIVSREGLCKAKYTFKPASGNELPFRKGDMITIIRQVDENWFEGKFDDSIGIFPVNYVEVIKEPLVETAHPILYVEEKPNKQEEQKSVNQPEQKPVKQVEQKSVKQVEQTPTVDRKFETLNEPKFSKSSDGAVPNTKMQYSEGLKKNEKIEKSIPYTNGFVNSTIYTNGNHENDIDNLIGKGEPYRCVFSYKPSNDDEVDLAVGDIVYVLEKCDDGWFIGTSERTGSFGIFPGNYVKPV</sequence>
<feature type="domain" description="PDZ" evidence="6">
    <location>
        <begin position="1"/>
        <end position="85"/>
    </location>
</feature>
<dbReference type="Gene3D" id="2.30.30.40">
    <property type="entry name" value="SH3 Domains"/>
    <property type="match status" value="3"/>
</dbReference>
<dbReference type="Pfam" id="PF00595">
    <property type="entry name" value="PDZ"/>
    <property type="match status" value="1"/>
</dbReference>
<evidence type="ECO:0000256" key="4">
    <source>
        <dbReference type="SAM" id="MobiDB-lite"/>
    </source>
</evidence>
<feature type="compositionally biased region" description="Basic and acidic residues" evidence="4">
    <location>
        <begin position="775"/>
        <end position="786"/>
    </location>
</feature>
<dbReference type="Gene3D" id="2.30.42.10">
    <property type="match status" value="1"/>
</dbReference>
<feature type="region of interest" description="Disordered" evidence="4">
    <location>
        <begin position="110"/>
        <end position="133"/>
    </location>
</feature>
<dbReference type="Pfam" id="PF14604">
    <property type="entry name" value="SH3_9"/>
    <property type="match status" value="1"/>
</dbReference>
<dbReference type="PANTHER" id="PTHR14167">
    <property type="entry name" value="SH3 DOMAIN-CONTAINING"/>
    <property type="match status" value="1"/>
</dbReference>
<organism evidence="7 8">
    <name type="scientific">Hydra vulgaris</name>
    <name type="common">Hydra</name>
    <name type="synonym">Hydra attenuata</name>
    <dbReference type="NCBI Taxonomy" id="6087"/>
    <lineage>
        <taxon>Eukaryota</taxon>
        <taxon>Metazoa</taxon>
        <taxon>Cnidaria</taxon>
        <taxon>Hydrozoa</taxon>
        <taxon>Hydroidolina</taxon>
        <taxon>Anthoathecata</taxon>
        <taxon>Aplanulata</taxon>
        <taxon>Hydridae</taxon>
        <taxon>Hydra</taxon>
    </lineage>
</organism>
<feature type="region of interest" description="Disordered" evidence="4">
    <location>
        <begin position="761"/>
        <end position="791"/>
    </location>
</feature>
<dbReference type="InterPro" id="IPR050384">
    <property type="entry name" value="Endophilin_SH3RF"/>
</dbReference>
<dbReference type="RefSeq" id="XP_065651428.1">
    <property type="nucleotide sequence ID" value="XM_065795356.1"/>
</dbReference>
<dbReference type="PROSITE" id="PS50002">
    <property type="entry name" value="SH3"/>
    <property type="match status" value="3"/>
</dbReference>
<feature type="region of interest" description="Disordered" evidence="4">
    <location>
        <begin position="279"/>
        <end position="321"/>
    </location>
</feature>
<dbReference type="PANTHER" id="PTHR14167:SF116">
    <property type="entry name" value="CAP, ISOFORM AC"/>
    <property type="match status" value="1"/>
</dbReference>